<feature type="region of interest" description="Disordered" evidence="2">
    <location>
        <begin position="1"/>
        <end position="48"/>
    </location>
</feature>
<evidence type="ECO:0000313" key="4">
    <source>
        <dbReference type="Proteomes" id="UP000472260"/>
    </source>
</evidence>
<sequence length="107" mass="12231">MAHYTRRVNSSGQEQFSRYLENTRSIHRTSEPEKPSNASDSGTISASRHVNLTFTNPGYAEDAESLRLELNTLQQKYDQLMEENKELRTFYSPKTTQAGISQSLMQV</sequence>
<dbReference type="Gene3D" id="6.10.250.1060">
    <property type="match status" value="1"/>
</dbReference>
<evidence type="ECO:0000256" key="1">
    <source>
        <dbReference type="SAM" id="Coils"/>
    </source>
</evidence>
<dbReference type="AlphaFoldDB" id="A0A671MF14"/>
<dbReference type="Ensembl" id="ENSSANT00000031063.1">
    <property type="protein sequence ID" value="ENSSANP00000029183.1"/>
    <property type="gene ID" value="ENSSANG00000014958.1"/>
</dbReference>
<keyword evidence="1" id="KW-0175">Coiled coil</keyword>
<reference evidence="3" key="1">
    <citation type="submission" date="2025-08" db="UniProtKB">
        <authorList>
            <consortium name="Ensembl"/>
        </authorList>
    </citation>
    <scope>IDENTIFICATION</scope>
</reference>
<name>A0A671MF14_9TELE</name>
<feature type="compositionally biased region" description="Polar residues" evidence="2">
    <location>
        <begin position="7"/>
        <end position="23"/>
    </location>
</feature>
<accession>A0A671MF14</accession>
<dbReference type="Proteomes" id="UP000472260">
    <property type="component" value="Unassembled WGS sequence"/>
</dbReference>
<protein>
    <submittedName>
        <fullName evidence="3">Uncharacterized protein</fullName>
    </submittedName>
</protein>
<keyword evidence="4" id="KW-1185">Reference proteome</keyword>
<feature type="coiled-coil region" evidence="1">
    <location>
        <begin position="63"/>
        <end position="90"/>
    </location>
</feature>
<evidence type="ECO:0000313" key="3">
    <source>
        <dbReference type="Ensembl" id="ENSSANP00000029183.1"/>
    </source>
</evidence>
<evidence type="ECO:0000256" key="2">
    <source>
        <dbReference type="SAM" id="MobiDB-lite"/>
    </source>
</evidence>
<proteinExistence type="predicted"/>
<feature type="compositionally biased region" description="Polar residues" evidence="2">
    <location>
        <begin position="36"/>
        <end position="48"/>
    </location>
</feature>
<reference evidence="3" key="2">
    <citation type="submission" date="2025-09" db="UniProtKB">
        <authorList>
            <consortium name="Ensembl"/>
        </authorList>
    </citation>
    <scope>IDENTIFICATION</scope>
</reference>
<organism evidence="3 4">
    <name type="scientific">Sinocyclocheilus anshuiensis</name>
    <dbReference type="NCBI Taxonomy" id="1608454"/>
    <lineage>
        <taxon>Eukaryota</taxon>
        <taxon>Metazoa</taxon>
        <taxon>Chordata</taxon>
        <taxon>Craniata</taxon>
        <taxon>Vertebrata</taxon>
        <taxon>Euteleostomi</taxon>
        <taxon>Actinopterygii</taxon>
        <taxon>Neopterygii</taxon>
        <taxon>Teleostei</taxon>
        <taxon>Ostariophysi</taxon>
        <taxon>Cypriniformes</taxon>
        <taxon>Cyprinidae</taxon>
        <taxon>Cyprininae</taxon>
        <taxon>Sinocyclocheilus</taxon>
    </lineage>
</organism>